<dbReference type="PANTHER" id="PTHR11046:SF0">
    <property type="entry name" value="OLIGORIBONUCLEASE, MITOCHONDRIAL"/>
    <property type="match status" value="1"/>
</dbReference>
<keyword evidence="3" id="KW-0378">Hydrolase</keyword>
<evidence type="ECO:0000256" key="3">
    <source>
        <dbReference type="ARBA" id="ARBA00022801"/>
    </source>
</evidence>
<feature type="domain" description="Exonuclease" evidence="5">
    <location>
        <begin position="9"/>
        <end position="183"/>
    </location>
</feature>
<dbReference type="EMBL" id="CAEZUQ010000136">
    <property type="protein sequence ID" value="CAB4614355.1"/>
    <property type="molecule type" value="Genomic_DNA"/>
</dbReference>
<gene>
    <name evidence="6" type="ORF">UFOPK1842_00956</name>
</gene>
<proteinExistence type="inferred from homology"/>
<organism evidence="6">
    <name type="scientific">freshwater metagenome</name>
    <dbReference type="NCBI Taxonomy" id="449393"/>
    <lineage>
        <taxon>unclassified sequences</taxon>
        <taxon>metagenomes</taxon>
        <taxon>ecological metagenomes</taxon>
    </lineage>
</organism>
<evidence type="ECO:0000256" key="4">
    <source>
        <dbReference type="ARBA" id="ARBA00022839"/>
    </source>
</evidence>
<dbReference type="InterPro" id="IPR022894">
    <property type="entry name" value="Oligoribonuclease"/>
</dbReference>
<evidence type="ECO:0000313" key="6">
    <source>
        <dbReference type="EMBL" id="CAB4614355.1"/>
    </source>
</evidence>
<dbReference type="CDD" id="cd06135">
    <property type="entry name" value="Orn"/>
    <property type="match status" value="1"/>
</dbReference>
<dbReference type="GO" id="GO:0000175">
    <property type="term" value="F:3'-5'-RNA exonuclease activity"/>
    <property type="evidence" value="ECO:0007669"/>
    <property type="project" value="InterPro"/>
</dbReference>
<dbReference type="InterPro" id="IPR036397">
    <property type="entry name" value="RNaseH_sf"/>
</dbReference>
<dbReference type="FunFam" id="3.30.420.10:FF:000003">
    <property type="entry name" value="Oligoribonuclease"/>
    <property type="match status" value="1"/>
</dbReference>
<dbReference type="InterPro" id="IPR013520">
    <property type="entry name" value="Ribonucl_H"/>
</dbReference>
<dbReference type="NCBIfam" id="NF003765">
    <property type="entry name" value="PRK05359.1"/>
    <property type="match status" value="1"/>
</dbReference>
<name>A0A6J6HSC8_9ZZZZ</name>
<dbReference type="HAMAP" id="MF_00045">
    <property type="entry name" value="Oligoribonuclease"/>
    <property type="match status" value="1"/>
</dbReference>
<dbReference type="InterPro" id="IPR012337">
    <property type="entry name" value="RNaseH-like_sf"/>
</dbReference>
<dbReference type="GO" id="GO:0003676">
    <property type="term" value="F:nucleic acid binding"/>
    <property type="evidence" value="ECO:0007669"/>
    <property type="project" value="InterPro"/>
</dbReference>
<dbReference type="AlphaFoldDB" id="A0A6J6HSC8"/>
<keyword evidence="4" id="KW-0269">Exonuclease</keyword>
<dbReference type="SMART" id="SM00479">
    <property type="entry name" value="EXOIII"/>
    <property type="match status" value="1"/>
</dbReference>
<dbReference type="Pfam" id="PF00929">
    <property type="entry name" value="RNase_T"/>
    <property type="match status" value="1"/>
</dbReference>
<sequence>MANKNESPNLIWVDCEMTGLDLNKDVLVEIAVLVTDSELNILGEGVDLVIKATPEQISGMNEFVTNMHTESGLITEIPGGVETSKAEEEIIAYLEKYAPGAGKSPLAGNSVGTDRAFIARDMPLLNAYLHYRTIDVSSIKELARRWYPRVYFAAPKKTGNHRALGDIRDSIEELEYYRKAIFIPNN</sequence>
<dbReference type="PANTHER" id="PTHR11046">
    <property type="entry name" value="OLIGORIBONUCLEASE, MITOCHONDRIAL"/>
    <property type="match status" value="1"/>
</dbReference>
<protein>
    <submittedName>
        <fullName evidence="6">Unannotated protein</fullName>
    </submittedName>
</protein>
<evidence type="ECO:0000256" key="1">
    <source>
        <dbReference type="ARBA" id="ARBA00009921"/>
    </source>
</evidence>
<dbReference type="Gene3D" id="3.30.420.10">
    <property type="entry name" value="Ribonuclease H-like superfamily/Ribonuclease H"/>
    <property type="match status" value="1"/>
</dbReference>
<evidence type="ECO:0000256" key="2">
    <source>
        <dbReference type="ARBA" id="ARBA00022722"/>
    </source>
</evidence>
<dbReference type="SUPFAM" id="SSF53098">
    <property type="entry name" value="Ribonuclease H-like"/>
    <property type="match status" value="1"/>
</dbReference>
<evidence type="ECO:0000259" key="5">
    <source>
        <dbReference type="SMART" id="SM00479"/>
    </source>
</evidence>
<comment type="similarity">
    <text evidence="1">Belongs to the oligoribonuclease family.</text>
</comment>
<keyword evidence="2" id="KW-0540">Nuclease</keyword>
<reference evidence="6" key="1">
    <citation type="submission" date="2020-05" db="EMBL/GenBank/DDBJ databases">
        <authorList>
            <person name="Chiriac C."/>
            <person name="Salcher M."/>
            <person name="Ghai R."/>
            <person name="Kavagutti S V."/>
        </authorList>
    </citation>
    <scope>NUCLEOTIDE SEQUENCE</scope>
</reference>
<accession>A0A6J6HSC8</accession>